<accession>E3QUZ2</accession>
<sequence>SLSLTLSHSLSLSLTLSHSLSLSLTLSHPLSSTLTLLSSRTHPTGTRVQRALLLEFQLARTSLVLHFPRFHRPILAAYTN</sequence>
<protein>
    <submittedName>
        <fullName evidence="1">Uncharacterized protein</fullName>
    </submittedName>
</protein>
<evidence type="ECO:0000313" key="1">
    <source>
        <dbReference type="EMBL" id="EFQ34680.1"/>
    </source>
</evidence>
<gene>
    <name evidence="1" type="ORF">GLRG_09824</name>
</gene>
<dbReference type="RefSeq" id="XP_008098700.1">
    <property type="nucleotide sequence ID" value="XM_008100509.1"/>
</dbReference>
<evidence type="ECO:0000313" key="2">
    <source>
        <dbReference type="Proteomes" id="UP000008782"/>
    </source>
</evidence>
<proteinExistence type="predicted"/>
<dbReference type="AlphaFoldDB" id="E3QUZ2"/>
<dbReference type="GeneID" id="24415189"/>
<reference evidence="2" key="1">
    <citation type="journal article" date="2012" name="Nat. Genet.">
        <title>Lifestyle transitions in plant pathogenic Colletotrichum fungi deciphered by genome and transcriptome analyses.</title>
        <authorList>
            <person name="O'Connell R.J."/>
            <person name="Thon M.R."/>
            <person name="Hacquard S."/>
            <person name="Amyotte S.G."/>
            <person name="Kleemann J."/>
            <person name="Torres M.F."/>
            <person name="Damm U."/>
            <person name="Buiate E.A."/>
            <person name="Epstein L."/>
            <person name="Alkan N."/>
            <person name="Altmueller J."/>
            <person name="Alvarado-Balderrama L."/>
            <person name="Bauser C.A."/>
            <person name="Becker C."/>
            <person name="Birren B.W."/>
            <person name="Chen Z."/>
            <person name="Choi J."/>
            <person name="Crouch J.A."/>
            <person name="Duvick J.P."/>
            <person name="Farman M.A."/>
            <person name="Gan P."/>
            <person name="Heiman D."/>
            <person name="Henrissat B."/>
            <person name="Howard R.J."/>
            <person name="Kabbage M."/>
            <person name="Koch C."/>
            <person name="Kracher B."/>
            <person name="Kubo Y."/>
            <person name="Law A.D."/>
            <person name="Lebrun M.-H."/>
            <person name="Lee Y.-H."/>
            <person name="Miyara I."/>
            <person name="Moore N."/>
            <person name="Neumann U."/>
            <person name="Nordstroem K."/>
            <person name="Panaccione D.G."/>
            <person name="Panstruga R."/>
            <person name="Place M."/>
            <person name="Proctor R.H."/>
            <person name="Prusky D."/>
            <person name="Rech G."/>
            <person name="Reinhardt R."/>
            <person name="Rollins J.A."/>
            <person name="Rounsley S."/>
            <person name="Schardl C.L."/>
            <person name="Schwartz D.C."/>
            <person name="Shenoy N."/>
            <person name="Shirasu K."/>
            <person name="Sikhakolli U.R."/>
            <person name="Stueber K."/>
            <person name="Sukno S.A."/>
            <person name="Sweigard J.A."/>
            <person name="Takano Y."/>
            <person name="Takahara H."/>
            <person name="Trail F."/>
            <person name="van der Does H.C."/>
            <person name="Voll L.M."/>
            <person name="Will I."/>
            <person name="Young S."/>
            <person name="Zeng Q."/>
            <person name="Zhang J."/>
            <person name="Zhou S."/>
            <person name="Dickman M.B."/>
            <person name="Schulze-Lefert P."/>
            <person name="Ver Loren van Themaat E."/>
            <person name="Ma L.-J."/>
            <person name="Vaillancourt L.J."/>
        </authorList>
    </citation>
    <scope>NUCLEOTIDE SEQUENCE [LARGE SCALE GENOMIC DNA]</scope>
    <source>
        <strain evidence="2">M1.001 / M2 / FGSC 10212</strain>
    </source>
</reference>
<dbReference type="Proteomes" id="UP000008782">
    <property type="component" value="Unassembled WGS sequence"/>
</dbReference>
<dbReference type="VEuPathDB" id="FungiDB:GLRG_09824"/>
<name>E3QUZ2_COLGM</name>
<dbReference type="HOGENOM" id="CLU_2596480_0_0_1"/>
<organism evidence="2">
    <name type="scientific">Colletotrichum graminicola (strain M1.001 / M2 / FGSC 10212)</name>
    <name type="common">Maize anthracnose fungus</name>
    <name type="synonym">Glomerella graminicola</name>
    <dbReference type="NCBI Taxonomy" id="645133"/>
    <lineage>
        <taxon>Eukaryota</taxon>
        <taxon>Fungi</taxon>
        <taxon>Dikarya</taxon>
        <taxon>Ascomycota</taxon>
        <taxon>Pezizomycotina</taxon>
        <taxon>Sordariomycetes</taxon>
        <taxon>Hypocreomycetidae</taxon>
        <taxon>Glomerellales</taxon>
        <taxon>Glomerellaceae</taxon>
        <taxon>Colletotrichum</taxon>
        <taxon>Colletotrichum graminicola species complex</taxon>
    </lineage>
</organism>
<dbReference type="EMBL" id="GG697382">
    <property type="protein sequence ID" value="EFQ34680.1"/>
    <property type="molecule type" value="Genomic_DNA"/>
</dbReference>
<keyword evidence="2" id="KW-1185">Reference proteome</keyword>
<feature type="non-terminal residue" evidence="1">
    <location>
        <position position="1"/>
    </location>
</feature>